<gene>
    <name evidence="6" type="ORF">GFK26_19425</name>
</gene>
<dbReference type="AlphaFoldDB" id="A0A5Q0M4U5"/>
<evidence type="ECO:0000313" key="7">
    <source>
        <dbReference type="Proteomes" id="UP000326780"/>
    </source>
</evidence>
<evidence type="ECO:0000256" key="1">
    <source>
        <dbReference type="ARBA" id="ARBA00022448"/>
    </source>
</evidence>
<dbReference type="Proteomes" id="UP000326780">
    <property type="component" value="Chromosome"/>
</dbReference>
<dbReference type="SUPFAM" id="SSF74653">
    <property type="entry name" value="TolA/TonB C-terminal domain"/>
    <property type="match status" value="1"/>
</dbReference>
<keyword evidence="2" id="KW-0472">Membrane</keyword>
<dbReference type="SMART" id="SM00965">
    <property type="entry name" value="STN"/>
    <property type="match status" value="1"/>
</dbReference>
<organism evidence="6 7">
    <name type="scientific">Variovorax paradoxus</name>
    <dbReference type="NCBI Taxonomy" id="34073"/>
    <lineage>
        <taxon>Bacteria</taxon>
        <taxon>Pseudomonadati</taxon>
        <taxon>Pseudomonadota</taxon>
        <taxon>Betaproteobacteria</taxon>
        <taxon>Burkholderiales</taxon>
        <taxon>Comamonadaceae</taxon>
        <taxon>Variovorax</taxon>
    </lineage>
</organism>
<keyword evidence="4" id="KW-0732">Signal</keyword>
<reference evidence="6 7" key="1">
    <citation type="submission" date="2019-10" db="EMBL/GenBank/DDBJ databases">
        <title>Complete genome sequence of Variovorax paradoxus 5C-2.</title>
        <authorList>
            <person name="Gogoleva N.E."/>
            <person name="Balkin A.S."/>
        </authorList>
    </citation>
    <scope>NUCLEOTIDE SEQUENCE [LARGE SCALE GENOMIC DNA]</scope>
    <source>
        <strain evidence="6 7">5C-2</strain>
    </source>
</reference>
<feature type="chain" id="PRO_5024841190" description="Secretin/TonB short N-terminal domain-containing protein" evidence="4">
    <location>
        <begin position="29"/>
        <end position="244"/>
    </location>
</feature>
<dbReference type="EMBL" id="CP045644">
    <property type="protein sequence ID" value="QFZ84780.1"/>
    <property type="molecule type" value="Genomic_DNA"/>
</dbReference>
<evidence type="ECO:0000256" key="2">
    <source>
        <dbReference type="ARBA" id="ARBA00023136"/>
    </source>
</evidence>
<name>A0A5Q0M4U5_VARPD</name>
<evidence type="ECO:0000256" key="3">
    <source>
        <dbReference type="ARBA" id="ARBA00023237"/>
    </source>
</evidence>
<evidence type="ECO:0000256" key="4">
    <source>
        <dbReference type="SAM" id="SignalP"/>
    </source>
</evidence>
<dbReference type="GO" id="GO:0019867">
    <property type="term" value="C:outer membrane"/>
    <property type="evidence" value="ECO:0007669"/>
    <property type="project" value="InterPro"/>
</dbReference>
<feature type="domain" description="Secretin/TonB short N-terminal" evidence="5">
    <location>
        <begin position="63"/>
        <end position="114"/>
    </location>
</feature>
<dbReference type="RefSeq" id="WP_153283402.1">
    <property type="nucleotide sequence ID" value="NZ_CP045644.1"/>
</dbReference>
<sequence>MTRTPASGGALTLSWCLVMALVMCAAHAAAADDMATDAVPLHFDLPAQPLARSLAVFGHLTGHSVLVTSRLTDGREASPVQGDFAPHEALQRMLVGTGLVARYTGASAFTLMPVQATTAVQDERAPAGAPTAGSAGALQAYAAVLQGAVTRVLCVAQPDAFGRYRLAIQLWIDAAGVVTEVRLLEGSGVPARDAAVLASLRTLGLDTPLPAALTQPVTLLLTPRPDPARDCRPYLRARAAGAVG</sequence>
<keyword evidence="1" id="KW-0813">Transport</keyword>
<proteinExistence type="predicted"/>
<keyword evidence="3" id="KW-0998">Cell outer membrane</keyword>
<accession>A0A5Q0M4U5</accession>
<dbReference type="InterPro" id="IPR011662">
    <property type="entry name" value="Secretin/TonB_short_N"/>
</dbReference>
<evidence type="ECO:0000313" key="6">
    <source>
        <dbReference type="EMBL" id="QFZ84780.1"/>
    </source>
</evidence>
<feature type="signal peptide" evidence="4">
    <location>
        <begin position="1"/>
        <end position="28"/>
    </location>
</feature>
<evidence type="ECO:0000259" key="5">
    <source>
        <dbReference type="SMART" id="SM00965"/>
    </source>
</evidence>
<dbReference type="Gene3D" id="3.55.50.30">
    <property type="match status" value="1"/>
</dbReference>
<protein>
    <recommendedName>
        <fullName evidence="5">Secretin/TonB short N-terminal domain-containing protein</fullName>
    </recommendedName>
</protein>
<dbReference type="Gene3D" id="3.30.1150.10">
    <property type="match status" value="1"/>
</dbReference>